<sequence>MTDAFLFSKPFTFLACPGMSEVRAGVDALEALPGHLFWLENEDFIRRVHAPDFLEQSRAALEAMMPGGVALIDAMADEIRRNASLLPALQQMDPDTAAPLVLLLGLLRRRARAIAGHSPQRYRAPV</sequence>
<evidence type="ECO:0000313" key="1">
    <source>
        <dbReference type="EMBL" id="SCU75956.1"/>
    </source>
</evidence>
<name>A0A1K0JLA4_CUPNE</name>
<protein>
    <submittedName>
        <fullName evidence="1">Uncharacterized protein</fullName>
    </submittedName>
</protein>
<proteinExistence type="predicted"/>
<accession>A0A1K0JLA4</accession>
<organism evidence="1">
    <name type="scientific">Cupriavidus necator</name>
    <name type="common">Alcaligenes eutrophus</name>
    <name type="synonym">Ralstonia eutropha</name>
    <dbReference type="NCBI Taxonomy" id="106590"/>
    <lineage>
        <taxon>Bacteria</taxon>
        <taxon>Pseudomonadati</taxon>
        <taxon>Pseudomonadota</taxon>
        <taxon>Betaproteobacteria</taxon>
        <taxon>Burkholderiales</taxon>
        <taxon>Burkholderiaceae</taxon>
        <taxon>Cupriavidus</taxon>
    </lineage>
</organism>
<reference evidence="1" key="1">
    <citation type="submission" date="2016-09" db="EMBL/GenBank/DDBJ databases">
        <authorList>
            <person name="Capua I."/>
            <person name="De Benedictis P."/>
            <person name="Joannis T."/>
            <person name="Lombin L.H."/>
            <person name="Cattoli G."/>
        </authorList>
    </citation>
    <scope>NUCLEOTIDE SEQUENCE</scope>
    <source>
        <strain evidence="1">B9</strain>
    </source>
</reference>
<dbReference type="AlphaFoldDB" id="A0A1K0JLA4"/>
<gene>
    <name evidence="1" type="ORF">CNECB9_2610031</name>
</gene>
<dbReference type="EMBL" id="FMSH01000181">
    <property type="protein sequence ID" value="SCU75956.1"/>
    <property type="molecule type" value="Genomic_DNA"/>
</dbReference>